<sequence>MKLHGYFRSSTTYRMRIALNLKGLDYEVVPVNLLHSEQKDAAFTSRNAFGSVPMLEAGGRDRAQSMAMLEWLDEAYPERPLMPAGIEDRYTARELAYAIATELHAPLNLPVLKYLKDPLGHDQDTVSTWYRHWLARTLDPLEARLAQLGTGDFLFAAPGFFEAVLLPQVYNARRFTFDFSNKPHISRIESACLTMSEFQRANPDNQPDNPEFSGHERNPT</sequence>
<proteinExistence type="inferred from homology"/>
<dbReference type="SUPFAM" id="SSF47616">
    <property type="entry name" value="GST C-terminal domain-like"/>
    <property type="match status" value="1"/>
</dbReference>
<dbReference type="CDD" id="cd03042">
    <property type="entry name" value="GST_N_Zeta"/>
    <property type="match status" value="1"/>
</dbReference>
<dbReference type="Gene3D" id="3.40.30.10">
    <property type="entry name" value="Glutaredoxin"/>
    <property type="match status" value="1"/>
</dbReference>
<dbReference type="InterPro" id="IPR004045">
    <property type="entry name" value="Glutathione_S-Trfase_N"/>
</dbReference>
<comment type="similarity">
    <text evidence="1">Belongs to the GST superfamily. Zeta family.</text>
</comment>
<comment type="caution">
    <text evidence="5">The sequence shown here is derived from an EMBL/GenBank/DDBJ whole genome shotgun (WGS) entry which is preliminary data.</text>
</comment>
<dbReference type="AlphaFoldDB" id="A0A5S3PA83"/>
<dbReference type="Pfam" id="PF02798">
    <property type="entry name" value="GST_N"/>
    <property type="match status" value="1"/>
</dbReference>
<dbReference type="GO" id="GO:0004364">
    <property type="term" value="F:glutathione transferase activity"/>
    <property type="evidence" value="ECO:0007669"/>
    <property type="project" value="TreeGrafter"/>
</dbReference>
<dbReference type="OrthoDB" id="509852at2"/>
<dbReference type="InterPro" id="IPR036282">
    <property type="entry name" value="Glutathione-S-Trfase_C_sf"/>
</dbReference>
<dbReference type="PROSITE" id="PS50404">
    <property type="entry name" value="GST_NTER"/>
    <property type="match status" value="1"/>
</dbReference>
<evidence type="ECO:0000256" key="1">
    <source>
        <dbReference type="ARBA" id="ARBA00010007"/>
    </source>
</evidence>
<dbReference type="PROSITE" id="PS50405">
    <property type="entry name" value="GST_CTER"/>
    <property type="match status" value="1"/>
</dbReference>
<feature type="domain" description="GST C-terminal" evidence="4">
    <location>
        <begin position="85"/>
        <end position="211"/>
    </location>
</feature>
<organism evidence="5 6">
    <name type="scientific">Qipengyuania marisflavi</name>
    <dbReference type="NCBI Taxonomy" id="2486356"/>
    <lineage>
        <taxon>Bacteria</taxon>
        <taxon>Pseudomonadati</taxon>
        <taxon>Pseudomonadota</taxon>
        <taxon>Alphaproteobacteria</taxon>
        <taxon>Sphingomonadales</taxon>
        <taxon>Erythrobacteraceae</taxon>
        <taxon>Qipengyuania</taxon>
    </lineage>
</organism>
<dbReference type="PANTHER" id="PTHR42673:SF4">
    <property type="entry name" value="MALEYLACETOACETATE ISOMERASE"/>
    <property type="match status" value="1"/>
</dbReference>
<evidence type="ECO:0000259" key="3">
    <source>
        <dbReference type="PROSITE" id="PS50404"/>
    </source>
</evidence>
<dbReference type="GO" id="GO:0016034">
    <property type="term" value="F:maleylacetoacetate isomerase activity"/>
    <property type="evidence" value="ECO:0007669"/>
    <property type="project" value="UniProtKB-EC"/>
</dbReference>
<dbReference type="InterPro" id="IPR034333">
    <property type="entry name" value="GST_Zeta_N"/>
</dbReference>
<dbReference type="InterPro" id="IPR010987">
    <property type="entry name" value="Glutathione-S-Trfase_C-like"/>
</dbReference>
<keyword evidence="6" id="KW-1185">Reference proteome</keyword>
<dbReference type="EC" id="5.2.1.2" evidence="5"/>
<dbReference type="GO" id="GO:0006749">
    <property type="term" value="P:glutathione metabolic process"/>
    <property type="evidence" value="ECO:0007669"/>
    <property type="project" value="TreeGrafter"/>
</dbReference>
<evidence type="ECO:0000313" key="5">
    <source>
        <dbReference type="EMBL" id="TMM50424.1"/>
    </source>
</evidence>
<dbReference type="Proteomes" id="UP000309668">
    <property type="component" value="Unassembled WGS sequence"/>
</dbReference>
<name>A0A5S3PA83_9SPHN</name>
<dbReference type="GO" id="GO:0006559">
    <property type="term" value="P:L-phenylalanine catabolic process"/>
    <property type="evidence" value="ECO:0007669"/>
    <property type="project" value="TreeGrafter"/>
</dbReference>
<dbReference type="InterPro" id="IPR040079">
    <property type="entry name" value="Glutathione_S-Trfase"/>
</dbReference>
<feature type="domain" description="GST N-terminal" evidence="3">
    <location>
        <begin position="1"/>
        <end position="80"/>
    </location>
</feature>
<dbReference type="InterPro" id="IPR005955">
    <property type="entry name" value="GST_Zeta"/>
</dbReference>
<accession>A0A5S3PA83</accession>
<dbReference type="PANTHER" id="PTHR42673">
    <property type="entry name" value="MALEYLACETOACETATE ISOMERASE"/>
    <property type="match status" value="1"/>
</dbReference>
<dbReference type="EMBL" id="VCAO01000001">
    <property type="protein sequence ID" value="TMM50424.1"/>
    <property type="molecule type" value="Genomic_DNA"/>
</dbReference>
<dbReference type="RefSeq" id="WP_138616230.1">
    <property type="nucleotide sequence ID" value="NZ_VCAO01000001.1"/>
</dbReference>
<dbReference type="InterPro" id="IPR036249">
    <property type="entry name" value="Thioredoxin-like_sf"/>
</dbReference>
<dbReference type="Gene3D" id="1.20.1050.10">
    <property type="match status" value="1"/>
</dbReference>
<evidence type="ECO:0000256" key="2">
    <source>
        <dbReference type="SAM" id="MobiDB-lite"/>
    </source>
</evidence>
<evidence type="ECO:0000259" key="4">
    <source>
        <dbReference type="PROSITE" id="PS50405"/>
    </source>
</evidence>
<dbReference type="GO" id="GO:0005737">
    <property type="term" value="C:cytoplasm"/>
    <property type="evidence" value="ECO:0007669"/>
    <property type="project" value="InterPro"/>
</dbReference>
<feature type="region of interest" description="Disordered" evidence="2">
    <location>
        <begin position="200"/>
        <end position="220"/>
    </location>
</feature>
<gene>
    <name evidence="5" type="primary">maiA</name>
    <name evidence="5" type="ORF">FEV51_04455</name>
</gene>
<reference evidence="5 6" key="1">
    <citation type="submission" date="2019-05" db="EMBL/GenBank/DDBJ databases">
        <title>Erythrobacter marisflavi sp. nov., isolated from isolated from water of an estuary environment.</title>
        <authorList>
            <person name="Yoon J.-H."/>
        </authorList>
    </citation>
    <scope>NUCLEOTIDE SEQUENCE [LARGE SCALE GENOMIC DNA]</scope>
    <source>
        <strain evidence="5 6">KEM-5</strain>
    </source>
</reference>
<keyword evidence="5" id="KW-0413">Isomerase</keyword>
<dbReference type="NCBIfam" id="TIGR01262">
    <property type="entry name" value="maiA"/>
    <property type="match status" value="1"/>
</dbReference>
<evidence type="ECO:0000313" key="6">
    <source>
        <dbReference type="Proteomes" id="UP000309668"/>
    </source>
</evidence>
<dbReference type="SFLD" id="SFLDG00358">
    <property type="entry name" value="Main_(cytGST)"/>
    <property type="match status" value="1"/>
</dbReference>
<dbReference type="SFLD" id="SFLDS00019">
    <property type="entry name" value="Glutathione_Transferase_(cytos"/>
    <property type="match status" value="1"/>
</dbReference>
<dbReference type="SUPFAM" id="SSF52833">
    <property type="entry name" value="Thioredoxin-like"/>
    <property type="match status" value="1"/>
</dbReference>
<protein>
    <submittedName>
        <fullName evidence="5">Maleylacetoacetate isomerase</fullName>
        <ecNumber evidence="5">5.2.1.2</ecNumber>
    </submittedName>
</protein>